<dbReference type="RefSeq" id="WP_385964565.1">
    <property type="nucleotide sequence ID" value="NZ_BMZQ01000001.1"/>
</dbReference>
<protein>
    <recommendedName>
        <fullName evidence="1">Circularly permuted ATP-grasp type 2 domain-containing protein</fullName>
    </recommendedName>
</protein>
<sequence>MVAFDEMRPENSGLRQPYQKYQAWLDEQDPARLTEKMQDAERVFRKTGITFAVYGEDAAAERLIPFDIVPRILSGQEWRRLMQGIEQRVQALNAFLDDIYHRQEIIKAGRIPKELIANNEAFLPEMIGVRPPAGVYTHIIGTDIVRTGEDEFFVLEDNARTPSGVSYMLENRETMMQLFPELFQRIKVRPVANYPQLLRQSLAAVKPEGCEGSPRIAVLTPGSFNSAYFEHAFLADQMGVELVEGQDLRVIDGHVAMRTTQGYKRIDVLYRRVDDAFLDPMTFRPDSALGVPGIMDVYRAGKITIANAPGTGIADDKAIYSYMPEIIEFYTGRKALLPNIETYRCSEPSSLSYVLEHLHELVVKEVHGSGGYGMLVGPAASKKEREAFAEKLKARPSNYIAQPTLSLSTVPILTEAGLAPRHVDLRPFVLVSDRIQIVPGGLTRVALKEGSLVVNSSQGGGTKDTWILDD</sequence>
<dbReference type="SUPFAM" id="SSF56059">
    <property type="entry name" value="Glutathione synthetase ATP-binding domain-like"/>
    <property type="match status" value="1"/>
</dbReference>
<dbReference type="EMBL" id="BMZQ01000001">
    <property type="protein sequence ID" value="GHD09229.1"/>
    <property type="molecule type" value="Genomic_DNA"/>
</dbReference>
<comment type="caution">
    <text evidence="2">The sequence shown here is derived from an EMBL/GenBank/DDBJ whole genome shotgun (WGS) entry which is preliminary data.</text>
</comment>
<evidence type="ECO:0000313" key="2">
    <source>
        <dbReference type="EMBL" id="GHD09229.1"/>
    </source>
</evidence>
<dbReference type="Gene3D" id="3.30.1490.270">
    <property type="match status" value="1"/>
</dbReference>
<dbReference type="PIRSF" id="PIRSF005522">
    <property type="entry name" value="UCP005522"/>
    <property type="match status" value="1"/>
</dbReference>
<reference evidence="2" key="2">
    <citation type="submission" date="2020-09" db="EMBL/GenBank/DDBJ databases">
        <authorList>
            <person name="Sun Q."/>
            <person name="Kim S."/>
        </authorList>
    </citation>
    <scope>NUCLEOTIDE SEQUENCE</scope>
    <source>
        <strain evidence="2">KCTC 42249</strain>
    </source>
</reference>
<reference evidence="2" key="1">
    <citation type="journal article" date="2014" name="Int. J. Syst. Evol. Microbiol.">
        <title>Complete genome sequence of Corynebacterium casei LMG S-19264T (=DSM 44701T), isolated from a smear-ripened cheese.</title>
        <authorList>
            <consortium name="US DOE Joint Genome Institute (JGI-PGF)"/>
            <person name="Walter F."/>
            <person name="Albersmeier A."/>
            <person name="Kalinowski J."/>
            <person name="Ruckert C."/>
        </authorList>
    </citation>
    <scope>NUCLEOTIDE SEQUENCE</scope>
    <source>
        <strain evidence="2">KCTC 42249</strain>
    </source>
</reference>
<gene>
    <name evidence="2" type="ORF">GCM10016234_09780</name>
</gene>
<dbReference type="PANTHER" id="PTHR34595:SF7">
    <property type="entry name" value="SLL1039 PROTEIN"/>
    <property type="match status" value="1"/>
</dbReference>
<feature type="domain" description="Circularly permuted ATP-grasp type 2" evidence="1">
    <location>
        <begin position="70"/>
        <end position="446"/>
    </location>
</feature>
<accession>A0A8J3DVA5</accession>
<evidence type="ECO:0000313" key="3">
    <source>
        <dbReference type="Proteomes" id="UP000630142"/>
    </source>
</evidence>
<dbReference type="InterPro" id="IPR025841">
    <property type="entry name" value="CP_ATPgrasp_2"/>
</dbReference>
<dbReference type="AlphaFoldDB" id="A0A8J3DVA5"/>
<dbReference type="InterPro" id="IPR016450">
    <property type="entry name" value="UCP005522"/>
</dbReference>
<dbReference type="InterPro" id="IPR051680">
    <property type="entry name" value="ATP-dep_Glu-Cys_Ligase-2"/>
</dbReference>
<organism evidence="2 3">
    <name type="scientific">Tianweitania populi</name>
    <dbReference type="NCBI Taxonomy" id="1607949"/>
    <lineage>
        <taxon>Bacteria</taxon>
        <taxon>Pseudomonadati</taxon>
        <taxon>Pseudomonadota</taxon>
        <taxon>Alphaproteobacteria</taxon>
        <taxon>Hyphomicrobiales</taxon>
        <taxon>Phyllobacteriaceae</taxon>
        <taxon>Tianweitania</taxon>
    </lineage>
</organism>
<proteinExistence type="predicted"/>
<dbReference type="PANTHER" id="PTHR34595">
    <property type="entry name" value="BLR5612 PROTEIN"/>
    <property type="match status" value="1"/>
</dbReference>
<dbReference type="Pfam" id="PF14403">
    <property type="entry name" value="CP_ATPgrasp_2"/>
    <property type="match status" value="1"/>
</dbReference>
<dbReference type="Gene3D" id="3.40.50.11290">
    <property type="match status" value="1"/>
</dbReference>
<evidence type="ECO:0000259" key="1">
    <source>
        <dbReference type="Pfam" id="PF14403"/>
    </source>
</evidence>
<keyword evidence="3" id="KW-1185">Reference proteome</keyword>
<name>A0A8J3DVA5_9HYPH</name>
<dbReference type="Proteomes" id="UP000630142">
    <property type="component" value="Unassembled WGS sequence"/>
</dbReference>